<feature type="region of interest" description="Disordered" evidence="7">
    <location>
        <begin position="492"/>
        <end position="577"/>
    </location>
</feature>
<feature type="compositionally biased region" description="Low complexity" evidence="7">
    <location>
        <begin position="561"/>
        <end position="572"/>
    </location>
</feature>
<feature type="domain" description="CW-type" evidence="8">
    <location>
        <begin position="466"/>
        <end position="517"/>
    </location>
</feature>
<evidence type="ECO:0000313" key="9">
    <source>
        <dbReference type="EMBL" id="KAK5600431.1"/>
    </source>
</evidence>
<dbReference type="PANTHER" id="PTHR23336">
    <property type="entry name" value="ZINC FINGER CW-TYPE COILED-COIL DOMAIN PROTEIN 3"/>
    <property type="match status" value="1"/>
</dbReference>
<comment type="subcellular location">
    <subcellularLocation>
        <location evidence="1">Nucleus</location>
    </subcellularLocation>
</comment>
<keyword evidence="4" id="KW-0862">Zinc</keyword>
<feature type="compositionally biased region" description="Basic and acidic residues" evidence="7">
    <location>
        <begin position="826"/>
        <end position="850"/>
    </location>
</feature>
<feature type="compositionally biased region" description="Basic and acidic residues" evidence="7">
    <location>
        <begin position="641"/>
        <end position="656"/>
    </location>
</feature>
<dbReference type="GO" id="GO:0008270">
    <property type="term" value="F:zinc ion binding"/>
    <property type="evidence" value="ECO:0007669"/>
    <property type="project" value="UniProtKB-KW"/>
</dbReference>
<dbReference type="Proteomes" id="UP001311232">
    <property type="component" value="Unassembled WGS sequence"/>
</dbReference>
<evidence type="ECO:0000256" key="2">
    <source>
        <dbReference type="ARBA" id="ARBA00022723"/>
    </source>
</evidence>
<dbReference type="InterPro" id="IPR036890">
    <property type="entry name" value="HATPase_C_sf"/>
</dbReference>
<evidence type="ECO:0000259" key="8">
    <source>
        <dbReference type="PROSITE" id="PS51050"/>
    </source>
</evidence>
<dbReference type="Gene3D" id="3.30.40.100">
    <property type="match status" value="1"/>
</dbReference>
<feature type="region of interest" description="Disordered" evidence="7">
    <location>
        <begin position="824"/>
        <end position="850"/>
    </location>
</feature>
<keyword evidence="3" id="KW-0863">Zinc-finger</keyword>
<sequence>MATPIIYRGKETPYTRRLCWGGKKQPKQVPTPTQDPASILRVQAPLKEMGVHSSSPRYVSGGATFRTIYINVRVISQRRLTINQAQDTRFPPYRSKLHGDSMMSPSFLNSNSTSHTWPFSAVAELIDNASDPGVCARQIWLDVVKIDDQLCLTFTDNGSGMTPNKLHKMLSFGFTEKGSGKASQQAIGLYGNGFKSGSMRLGRDALIFSKNGGYSEASLAAILHHSIIKSQEEILTHFDSIPSKKGTKILIWNIRRARDGKTEIDFDSDSTDFRLPEIHLEELKQGLRNSASLRPEQNIPDMYYSLRAYLSILYLKPRTQVILRGKKVLAKLVSKSLTHIEHDVYKPQFSKEKVKVTFGLNPKKKEHYGIMMYHKNRLIKAYEKVGWQLKASGQRVGIGVIGIIECNFLKPAHNKQDFEYTKEYRLTLGALGLKLNDFWKEVTEKRAREREFQALDKDDSDDQEDTDMGPLWLQCEECLKWRSVPPNHYKVTPENWNCSQNPNPRYRSCSSPEETEEREEQLAPSYQKSHKKLEFSKSRKRAKSQEVWHSEKQVAKHETLSRSSSEQSSSPSTHLPDHITHEKRLEQDEADLFKDTHTDENAKTLLVTHYQEKVAGRETITEQTNELAHVENDQSLEDKEDDKKRETVEKEEEHTDSFSLKRKSEPIFTYMTKRWRQQQLDSGNAAEDLPPGKQTNAFKKDSSSQVEQTPTNHTWTYSPLATQTVVVSPLRTERPQSKALPPVLGEREVKIQKLAALEREAERLRILLGLEVSRTTQGTMTTADSVIEKEGMGGSWASTTSKEVGCQAVMAECSASVPGMAAALESRPKRERSESQTKVRASDGDACDDARSGQQTLHDIRNNVVVLLTALLPQLDLAGISLDTADVDNILQQIIEVNSLKL</sequence>
<gene>
    <name evidence="9" type="ORF">CRENBAI_021728</name>
</gene>
<evidence type="ECO:0000256" key="4">
    <source>
        <dbReference type="ARBA" id="ARBA00022833"/>
    </source>
</evidence>
<evidence type="ECO:0000256" key="5">
    <source>
        <dbReference type="ARBA" id="ARBA00023054"/>
    </source>
</evidence>
<evidence type="ECO:0000256" key="3">
    <source>
        <dbReference type="ARBA" id="ARBA00022771"/>
    </source>
</evidence>
<dbReference type="Pfam" id="PF07496">
    <property type="entry name" value="zf-CW"/>
    <property type="match status" value="1"/>
</dbReference>
<proteinExistence type="predicted"/>
<feature type="compositionally biased region" description="Polar residues" evidence="7">
    <location>
        <begin position="494"/>
        <end position="512"/>
    </location>
</feature>
<name>A0AAV9QSG7_9TELE</name>
<dbReference type="GO" id="GO:0005654">
    <property type="term" value="C:nucleoplasm"/>
    <property type="evidence" value="ECO:0007669"/>
    <property type="project" value="TreeGrafter"/>
</dbReference>
<keyword evidence="10" id="KW-1185">Reference proteome</keyword>
<keyword evidence="2" id="KW-0479">Metal-binding</keyword>
<dbReference type="PROSITE" id="PS51050">
    <property type="entry name" value="ZF_CW"/>
    <property type="match status" value="1"/>
</dbReference>
<dbReference type="EMBL" id="JAHHUM010002887">
    <property type="protein sequence ID" value="KAK5600431.1"/>
    <property type="molecule type" value="Genomic_DNA"/>
</dbReference>
<keyword evidence="6" id="KW-0539">Nucleus</keyword>
<evidence type="ECO:0000256" key="1">
    <source>
        <dbReference type="ARBA" id="ARBA00004123"/>
    </source>
</evidence>
<organism evidence="9 10">
    <name type="scientific">Crenichthys baileyi</name>
    <name type="common">White River springfish</name>
    <dbReference type="NCBI Taxonomy" id="28760"/>
    <lineage>
        <taxon>Eukaryota</taxon>
        <taxon>Metazoa</taxon>
        <taxon>Chordata</taxon>
        <taxon>Craniata</taxon>
        <taxon>Vertebrata</taxon>
        <taxon>Euteleostomi</taxon>
        <taxon>Actinopterygii</taxon>
        <taxon>Neopterygii</taxon>
        <taxon>Teleostei</taxon>
        <taxon>Neoteleostei</taxon>
        <taxon>Acanthomorphata</taxon>
        <taxon>Ovalentaria</taxon>
        <taxon>Atherinomorphae</taxon>
        <taxon>Cyprinodontiformes</taxon>
        <taxon>Goodeidae</taxon>
        <taxon>Crenichthys</taxon>
    </lineage>
</organism>
<accession>A0AAV9QSG7</accession>
<protein>
    <recommendedName>
        <fullName evidence="8">CW-type domain-containing protein</fullName>
    </recommendedName>
</protein>
<dbReference type="Pfam" id="PF17942">
    <property type="entry name" value="Morc6_S5"/>
    <property type="match status" value="1"/>
</dbReference>
<feature type="region of interest" description="Disordered" evidence="7">
    <location>
        <begin position="623"/>
        <end position="660"/>
    </location>
</feature>
<feature type="compositionally biased region" description="Polar residues" evidence="7">
    <location>
        <begin position="693"/>
        <end position="712"/>
    </location>
</feature>
<evidence type="ECO:0000256" key="7">
    <source>
        <dbReference type="SAM" id="MobiDB-lite"/>
    </source>
</evidence>
<dbReference type="PANTHER" id="PTHR23336:SF22">
    <property type="entry name" value="MORC FAMILY CW-TYPE ZINC FINGER PROTEIN 4"/>
    <property type="match status" value="1"/>
</dbReference>
<dbReference type="GO" id="GO:0016887">
    <property type="term" value="F:ATP hydrolysis activity"/>
    <property type="evidence" value="ECO:0007669"/>
    <property type="project" value="InterPro"/>
</dbReference>
<evidence type="ECO:0000256" key="6">
    <source>
        <dbReference type="ARBA" id="ARBA00023242"/>
    </source>
</evidence>
<dbReference type="InterPro" id="IPR011124">
    <property type="entry name" value="Znf_CW"/>
</dbReference>
<dbReference type="AlphaFoldDB" id="A0AAV9QSG7"/>
<feature type="compositionally biased region" description="Basic and acidic residues" evidence="7">
    <location>
        <begin position="532"/>
        <end position="560"/>
    </location>
</feature>
<dbReference type="InterPro" id="IPR045261">
    <property type="entry name" value="MORC_ATPase"/>
</dbReference>
<comment type="caution">
    <text evidence="9">The sequence shown here is derived from an EMBL/GenBank/DDBJ whole genome shotgun (WGS) entry which is preliminary data.</text>
</comment>
<feature type="region of interest" description="Disordered" evidence="7">
    <location>
        <begin position="681"/>
        <end position="712"/>
    </location>
</feature>
<reference evidence="9 10" key="1">
    <citation type="submission" date="2021-06" db="EMBL/GenBank/DDBJ databases">
        <authorList>
            <person name="Palmer J.M."/>
        </authorList>
    </citation>
    <scope>NUCLEOTIDE SEQUENCE [LARGE SCALE GENOMIC DNA]</scope>
    <source>
        <strain evidence="9 10">MEX-2019</strain>
        <tissue evidence="9">Muscle</tissue>
    </source>
</reference>
<dbReference type="SUPFAM" id="SSF55874">
    <property type="entry name" value="ATPase domain of HSP90 chaperone/DNA topoisomerase II/histidine kinase"/>
    <property type="match status" value="1"/>
</dbReference>
<dbReference type="InterPro" id="IPR041006">
    <property type="entry name" value="Morc_S5"/>
</dbReference>
<dbReference type="Pfam" id="PF13589">
    <property type="entry name" value="HATPase_c_3"/>
    <property type="match status" value="1"/>
</dbReference>
<dbReference type="Gene3D" id="3.30.565.10">
    <property type="entry name" value="Histidine kinase-like ATPase, C-terminal domain"/>
    <property type="match status" value="1"/>
</dbReference>
<keyword evidence="5" id="KW-0175">Coiled coil</keyword>
<evidence type="ECO:0000313" key="10">
    <source>
        <dbReference type="Proteomes" id="UP001311232"/>
    </source>
</evidence>